<dbReference type="Pfam" id="PF01694">
    <property type="entry name" value="Rhomboid"/>
    <property type="match status" value="2"/>
</dbReference>
<comment type="similarity">
    <text evidence="2">Belongs to the peptidase S54 family.</text>
</comment>
<reference evidence="9 10" key="1">
    <citation type="submission" date="2019-01" db="EMBL/GenBank/DDBJ databases">
        <authorList>
            <person name="Chen W.-M."/>
        </authorList>
    </citation>
    <scope>NUCLEOTIDE SEQUENCE [LARGE SCALE GENOMIC DNA]</scope>
    <source>
        <strain evidence="9 10">FSY-15</strain>
    </source>
</reference>
<dbReference type="InterPro" id="IPR035952">
    <property type="entry name" value="Rhomboid-like_sf"/>
</dbReference>
<keyword evidence="4" id="KW-0378">Hydrolase</keyword>
<dbReference type="AlphaFoldDB" id="A0A437PU78"/>
<dbReference type="GO" id="GO:0006508">
    <property type="term" value="P:proteolysis"/>
    <property type="evidence" value="ECO:0007669"/>
    <property type="project" value="UniProtKB-KW"/>
</dbReference>
<evidence type="ECO:0000256" key="6">
    <source>
        <dbReference type="ARBA" id="ARBA00023136"/>
    </source>
</evidence>
<keyword evidence="10" id="KW-1185">Reference proteome</keyword>
<proteinExistence type="inferred from homology"/>
<evidence type="ECO:0000256" key="1">
    <source>
        <dbReference type="ARBA" id="ARBA00004141"/>
    </source>
</evidence>
<feature type="transmembrane region" description="Helical" evidence="7">
    <location>
        <begin position="156"/>
        <end position="179"/>
    </location>
</feature>
<dbReference type="InterPro" id="IPR022764">
    <property type="entry name" value="Peptidase_S54_rhomboid_dom"/>
</dbReference>
<keyword evidence="5 7" id="KW-1133">Transmembrane helix</keyword>
<evidence type="ECO:0000256" key="7">
    <source>
        <dbReference type="SAM" id="Phobius"/>
    </source>
</evidence>
<comment type="subcellular location">
    <subcellularLocation>
        <location evidence="1">Membrane</location>
        <topology evidence="1">Multi-pass membrane protein</topology>
    </subcellularLocation>
</comment>
<dbReference type="OrthoDB" id="9807874at2"/>
<dbReference type="PANTHER" id="PTHR43731:SF14">
    <property type="entry name" value="PRESENILIN-ASSOCIATED RHOMBOID-LIKE PROTEIN, MITOCHONDRIAL"/>
    <property type="match status" value="1"/>
</dbReference>
<comment type="caution">
    <text evidence="9">The sequence shown here is derived from an EMBL/GenBank/DDBJ whole genome shotgun (WGS) entry which is preliminary data.</text>
</comment>
<dbReference type="GO" id="GO:0004252">
    <property type="term" value="F:serine-type endopeptidase activity"/>
    <property type="evidence" value="ECO:0007669"/>
    <property type="project" value="InterPro"/>
</dbReference>
<feature type="domain" description="Peptidase S54 rhomboid" evidence="8">
    <location>
        <begin position="154"/>
        <end position="236"/>
    </location>
</feature>
<feature type="transmembrane region" description="Helical" evidence="7">
    <location>
        <begin position="44"/>
        <end position="72"/>
    </location>
</feature>
<feature type="transmembrane region" description="Helical" evidence="7">
    <location>
        <begin position="84"/>
        <end position="106"/>
    </location>
</feature>
<evidence type="ECO:0000313" key="10">
    <source>
        <dbReference type="Proteomes" id="UP000282832"/>
    </source>
</evidence>
<dbReference type="EMBL" id="SACY01000002">
    <property type="protein sequence ID" value="RVU25790.1"/>
    <property type="molecule type" value="Genomic_DNA"/>
</dbReference>
<feature type="transmembrane region" description="Helical" evidence="7">
    <location>
        <begin position="12"/>
        <end position="38"/>
    </location>
</feature>
<dbReference type="RefSeq" id="WP_127802997.1">
    <property type="nucleotide sequence ID" value="NZ_SACY01000002.1"/>
</dbReference>
<dbReference type="PANTHER" id="PTHR43731">
    <property type="entry name" value="RHOMBOID PROTEASE"/>
    <property type="match status" value="1"/>
</dbReference>
<feature type="transmembrane region" description="Helical" evidence="7">
    <location>
        <begin position="186"/>
        <end position="205"/>
    </location>
</feature>
<dbReference type="Proteomes" id="UP000282832">
    <property type="component" value="Unassembled WGS sequence"/>
</dbReference>
<sequence length="247" mass="28160">MFRQISPTVKKLLGINVLIFLLTSTGIIPADLLAMHYFESSDFHFYQIITYLFVHSSLMHLISNMFGLYMFGSLLEQIWGKQRFTFFYFFCGIGAGLLYMGIQYYIDFAELRRATNLALSDPNSQNLVDYWTKFGKIPLPGGFPNVLLVKQNYNEIVSSSILGGASGAIFGIVMAFGYLFPNSEMYLFPFPIPIKAKWFVTFYGLYEMYAGIENQTGDNVAHFAHIGGMVFAVILLKIWGTKRNNFY</sequence>
<dbReference type="Gene3D" id="1.20.1540.10">
    <property type="entry name" value="Rhomboid-like"/>
    <property type="match status" value="1"/>
</dbReference>
<keyword evidence="6 7" id="KW-0472">Membrane</keyword>
<dbReference type="GO" id="GO:0016020">
    <property type="term" value="C:membrane"/>
    <property type="evidence" value="ECO:0007669"/>
    <property type="project" value="UniProtKB-SubCell"/>
</dbReference>
<keyword evidence="3 7" id="KW-0812">Transmembrane</keyword>
<evidence type="ECO:0000256" key="5">
    <source>
        <dbReference type="ARBA" id="ARBA00022989"/>
    </source>
</evidence>
<evidence type="ECO:0000256" key="4">
    <source>
        <dbReference type="ARBA" id="ARBA00022801"/>
    </source>
</evidence>
<name>A0A437PU78_9BACT</name>
<evidence type="ECO:0000256" key="3">
    <source>
        <dbReference type="ARBA" id="ARBA00022692"/>
    </source>
</evidence>
<protein>
    <submittedName>
        <fullName evidence="9">Rhomboid family intramembrane serine protease</fullName>
    </submittedName>
</protein>
<gene>
    <name evidence="9" type="ORF">EOJ36_05065</name>
</gene>
<keyword evidence="9" id="KW-0645">Protease</keyword>
<feature type="transmembrane region" description="Helical" evidence="7">
    <location>
        <begin position="220"/>
        <end position="239"/>
    </location>
</feature>
<organism evidence="9 10">
    <name type="scientific">Sandaracinomonas limnophila</name>
    <dbReference type="NCBI Taxonomy" id="1862386"/>
    <lineage>
        <taxon>Bacteria</taxon>
        <taxon>Pseudomonadati</taxon>
        <taxon>Bacteroidota</taxon>
        <taxon>Cytophagia</taxon>
        <taxon>Cytophagales</taxon>
        <taxon>Flectobacillaceae</taxon>
        <taxon>Sandaracinomonas</taxon>
    </lineage>
</organism>
<feature type="domain" description="Peptidase S54 rhomboid" evidence="8">
    <location>
        <begin position="44"/>
        <end position="103"/>
    </location>
</feature>
<dbReference type="InterPro" id="IPR050925">
    <property type="entry name" value="Rhomboid_protease_S54"/>
</dbReference>
<evidence type="ECO:0000259" key="8">
    <source>
        <dbReference type="Pfam" id="PF01694"/>
    </source>
</evidence>
<evidence type="ECO:0000313" key="9">
    <source>
        <dbReference type="EMBL" id="RVU25790.1"/>
    </source>
</evidence>
<accession>A0A437PU78</accession>
<dbReference type="SUPFAM" id="SSF144091">
    <property type="entry name" value="Rhomboid-like"/>
    <property type="match status" value="1"/>
</dbReference>
<evidence type="ECO:0000256" key="2">
    <source>
        <dbReference type="ARBA" id="ARBA00009045"/>
    </source>
</evidence>